<dbReference type="GO" id="GO:0003677">
    <property type="term" value="F:DNA binding"/>
    <property type="evidence" value="ECO:0007669"/>
    <property type="project" value="UniProtKB-KW"/>
</dbReference>
<keyword evidence="3" id="KW-0238">DNA-binding</keyword>
<keyword evidence="7" id="KW-1185">Reference proteome</keyword>
<dbReference type="SUPFAM" id="SSF101936">
    <property type="entry name" value="DNA-binding pseudobarrel domain"/>
    <property type="match status" value="1"/>
</dbReference>
<dbReference type="InterPro" id="IPR015300">
    <property type="entry name" value="DNA-bd_pseudobarrel_sf"/>
</dbReference>
<evidence type="ECO:0000313" key="6">
    <source>
        <dbReference type="EMBL" id="PWA88422.1"/>
    </source>
</evidence>
<evidence type="ECO:0000256" key="2">
    <source>
        <dbReference type="ARBA" id="ARBA00023015"/>
    </source>
</evidence>
<dbReference type="PANTHER" id="PTHR31541">
    <property type="entry name" value="B3 DOMAIN PLANT PROTEIN-RELATED"/>
    <property type="match status" value="1"/>
</dbReference>
<name>A0A2U1PRS9_ARTAN</name>
<dbReference type="GO" id="GO:0005634">
    <property type="term" value="C:nucleus"/>
    <property type="evidence" value="ECO:0007669"/>
    <property type="project" value="UniProtKB-SubCell"/>
</dbReference>
<dbReference type="InterPro" id="IPR005508">
    <property type="entry name" value="At2g31720-like"/>
</dbReference>
<comment type="caution">
    <text evidence="6">The sequence shown here is derived from an EMBL/GenBank/DDBJ whole genome shotgun (WGS) entry which is preliminary data.</text>
</comment>
<proteinExistence type="predicted"/>
<protein>
    <recommendedName>
        <fullName evidence="8">B3 domain-containing protein</fullName>
    </recommendedName>
</protein>
<reference evidence="6 7" key="1">
    <citation type="journal article" date="2018" name="Mol. Plant">
        <title>The genome of Artemisia annua provides insight into the evolution of Asteraceae family and artemisinin biosynthesis.</title>
        <authorList>
            <person name="Shen Q."/>
            <person name="Zhang L."/>
            <person name="Liao Z."/>
            <person name="Wang S."/>
            <person name="Yan T."/>
            <person name="Shi P."/>
            <person name="Liu M."/>
            <person name="Fu X."/>
            <person name="Pan Q."/>
            <person name="Wang Y."/>
            <person name="Lv Z."/>
            <person name="Lu X."/>
            <person name="Zhang F."/>
            <person name="Jiang W."/>
            <person name="Ma Y."/>
            <person name="Chen M."/>
            <person name="Hao X."/>
            <person name="Li L."/>
            <person name="Tang Y."/>
            <person name="Lv G."/>
            <person name="Zhou Y."/>
            <person name="Sun X."/>
            <person name="Brodelius P.E."/>
            <person name="Rose J.K.C."/>
            <person name="Tang K."/>
        </authorList>
    </citation>
    <scope>NUCLEOTIDE SEQUENCE [LARGE SCALE GENOMIC DNA]</scope>
    <source>
        <strain evidence="7">cv. Huhao1</strain>
        <tissue evidence="6">Leaf</tissue>
    </source>
</reference>
<dbReference type="Proteomes" id="UP000245207">
    <property type="component" value="Unassembled WGS sequence"/>
</dbReference>
<dbReference type="PANTHER" id="PTHR31541:SF60">
    <property type="entry name" value="TF-B3 DOMAIN-CONTAINING PROTEIN"/>
    <property type="match status" value="1"/>
</dbReference>
<accession>A0A2U1PRS9</accession>
<evidence type="ECO:0000256" key="5">
    <source>
        <dbReference type="ARBA" id="ARBA00023242"/>
    </source>
</evidence>
<keyword evidence="5" id="KW-0539">Nucleus</keyword>
<dbReference type="Gene3D" id="2.40.330.10">
    <property type="entry name" value="DNA-binding pseudobarrel domain"/>
    <property type="match status" value="1"/>
</dbReference>
<dbReference type="AlphaFoldDB" id="A0A2U1PRS9"/>
<keyword evidence="4" id="KW-0804">Transcription</keyword>
<sequence length="307" mass="34745">MELVNAARSFSLYLMAEDNDSFIKSSSSEKSSLAINKILTVLLKVDYYYLRLTAPQDIYPTYKDVLATQVNGPMKKRKKRPKRIKFGEVAAEQLNEPNNTAFLHPGEVPKHQPDVGFPVNDGQSVSVQLSLGLSVSGSTSLITEKSPSPMMKRLSPSKRMELDNAARSFSLYLTAEDNDSFIKSSSSEKSSLAINKRLNLPFKQLETKDFLTDEEKNDLKSGKEIVVQLLGPTLRMYDEPMKLKIWRMSSGKNYVLMNNWNNFVEENKDYLKHLSTIQLWSFRVDQQLCFALAVVERPMANGVNEVA</sequence>
<dbReference type="EMBL" id="PKPP01000816">
    <property type="protein sequence ID" value="PWA88422.1"/>
    <property type="molecule type" value="Genomic_DNA"/>
</dbReference>
<dbReference type="OrthoDB" id="1935604at2759"/>
<evidence type="ECO:0000313" key="7">
    <source>
        <dbReference type="Proteomes" id="UP000245207"/>
    </source>
</evidence>
<organism evidence="6 7">
    <name type="scientific">Artemisia annua</name>
    <name type="common">Sweet wormwood</name>
    <dbReference type="NCBI Taxonomy" id="35608"/>
    <lineage>
        <taxon>Eukaryota</taxon>
        <taxon>Viridiplantae</taxon>
        <taxon>Streptophyta</taxon>
        <taxon>Embryophyta</taxon>
        <taxon>Tracheophyta</taxon>
        <taxon>Spermatophyta</taxon>
        <taxon>Magnoliopsida</taxon>
        <taxon>eudicotyledons</taxon>
        <taxon>Gunneridae</taxon>
        <taxon>Pentapetalae</taxon>
        <taxon>asterids</taxon>
        <taxon>campanulids</taxon>
        <taxon>Asterales</taxon>
        <taxon>Asteraceae</taxon>
        <taxon>Asteroideae</taxon>
        <taxon>Anthemideae</taxon>
        <taxon>Artemisiinae</taxon>
        <taxon>Artemisia</taxon>
    </lineage>
</organism>
<evidence type="ECO:0008006" key="8">
    <source>
        <dbReference type="Google" id="ProtNLM"/>
    </source>
</evidence>
<keyword evidence="2" id="KW-0805">Transcription regulation</keyword>
<evidence type="ECO:0000256" key="1">
    <source>
        <dbReference type="ARBA" id="ARBA00004123"/>
    </source>
</evidence>
<evidence type="ECO:0000256" key="3">
    <source>
        <dbReference type="ARBA" id="ARBA00023125"/>
    </source>
</evidence>
<comment type="subcellular location">
    <subcellularLocation>
        <location evidence="1">Nucleus</location>
    </subcellularLocation>
</comment>
<dbReference type="Pfam" id="PF03754">
    <property type="entry name" value="At2g31720-like"/>
    <property type="match status" value="1"/>
</dbReference>
<evidence type="ECO:0000256" key="4">
    <source>
        <dbReference type="ARBA" id="ARBA00023163"/>
    </source>
</evidence>
<gene>
    <name evidence="6" type="ORF">CTI12_AA121810</name>
</gene>